<gene>
    <name evidence="3" type="ORF">UG56_021170</name>
</gene>
<dbReference type="Proteomes" id="UP000033772">
    <property type="component" value="Unassembled WGS sequence"/>
</dbReference>
<organism evidence="3 4">
    <name type="scientific">Nocardioides luteus</name>
    <dbReference type="NCBI Taxonomy" id="1844"/>
    <lineage>
        <taxon>Bacteria</taxon>
        <taxon>Bacillati</taxon>
        <taxon>Actinomycetota</taxon>
        <taxon>Actinomycetes</taxon>
        <taxon>Propionibacteriales</taxon>
        <taxon>Nocardioidaceae</taxon>
        <taxon>Nocardioides</taxon>
    </lineage>
</organism>
<proteinExistence type="predicted"/>
<dbReference type="AlphaFoldDB" id="A0A1J4MZP3"/>
<sequence length="556" mass="61868">MTQTQIDRRTLIAAGLATAAGAGASALPEPSEAAGTTLNHFQHGVASGDPMPHRVVIWTRVTPTTDATPGSGRGEEVLVRWEVSPTADFERVIAKGSQQTGPDRDHTVKLDVTGLAPETWYFYRFSYKGQTTRVGRTRTAPAADANPENVRFGVVSCSNLQAGWFASYRHLAARDDLHAILHLGDYLYEYGPGEYGYGMSNEDIRPHEPAHEMHTLADYRIRHAQYKRDADLADAHARLPWIVTWDDHESANDAWMLGAENNEPGEYDWIERKTNSHQAYDEWMPLRVDGTATVETDDQLHDRIYRRLRFGNLLELSMLDLRSYRSEQVARTDLAGVDDPDRTITGNKQLAWLKEGLLTDAQWKIVGNPVMIAPITFGALPKSLISPVNDVTGLLPDNGIALNVDQWDGYTADRTELFDHIRNNAITNTVFVTGDIHSAWACDLPYDSAVYPLGKTAGVEFVGTSVTSNNLKDILGAPRRTVSVTVEDIIKTANRHVRHLNFDDHGYSILDVTRNRAQMDWYTIGERKDHGTAATWAVSYATASGSNRLHHVTEPV</sequence>
<dbReference type="PANTHER" id="PTHR43606">
    <property type="entry name" value="PHOSPHATASE, PUTATIVE (AFU_ORTHOLOGUE AFUA_6G08710)-RELATED"/>
    <property type="match status" value="1"/>
</dbReference>
<dbReference type="InterPro" id="IPR006311">
    <property type="entry name" value="TAT_signal"/>
</dbReference>
<dbReference type="InterPro" id="IPR052900">
    <property type="entry name" value="Phospholipid_Metab_Enz"/>
</dbReference>
<comment type="caution">
    <text evidence="3">The sequence shown here is derived from an EMBL/GenBank/DDBJ whole genome shotgun (WGS) entry which is preliminary data.</text>
</comment>
<dbReference type="Pfam" id="PF16655">
    <property type="entry name" value="PhoD_N"/>
    <property type="match status" value="1"/>
</dbReference>
<evidence type="ECO:0000313" key="3">
    <source>
        <dbReference type="EMBL" id="OIJ24798.1"/>
    </source>
</evidence>
<dbReference type="RefSeq" id="WP_045546755.1">
    <property type="nucleotide sequence ID" value="NZ_JZDQ02000033.1"/>
</dbReference>
<evidence type="ECO:0000259" key="2">
    <source>
        <dbReference type="Pfam" id="PF16655"/>
    </source>
</evidence>
<dbReference type="STRING" id="1844.UG56_021170"/>
<keyword evidence="4" id="KW-1185">Reference proteome</keyword>
<dbReference type="InterPro" id="IPR038607">
    <property type="entry name" value="PhoD-like_sf"/>
</dbReference>
<dbReference type="EMBL" id="JZDQ02000033">
    <property type="protein sequence ID" value="OIJ24798.1"/>
    <property type="molecule type" value="Genomic_DNA"/>
</dbReference>
<dbReference type="OrthoDB" id="327733at2"/>
<evidence type="ECO:0000313" key="4">
    <source>
        <dbReference type="Proteomes" id="UP000033772"/>
    </source>
</evidence>
<name>A0A1J4MZP3_9ACTN</name>
<dbReference type="InterPro" id="IPR018946">
    <property type="entry name" value="PhoD-like_MPP"/>
</dbReference>
<feature type="domain" description="Phospholipase D N-terminal" evidence="2">
    <location>
        <begin position="43"/>
        <end position="139"/>
    </location>
</feature>
<dbReference type="SUPFAM" id="SSF56300">
    <property type="entry name" value="Metallo-dependent phosphatases"/>
    <property type="match status" value="1"/>
</dbReference>
<dbReference type="InterPro" id="IPR029052">
    <property type="entry name" value="Metallo-depent_PP-like"/>
</dbReference>
<reference evidence="3" key="1">
    <citation type="submission" date="2016-10" db="EMBL/GenBank/DDBJ databases">
        <title>Draft Genome Sequence of Nocardioides luteus Strain BAFB, an Alkane-Degrading Bacterium Isolated from JP-7 Polluted Soil.</title>
        <authorList>
            <person name="Brown L."/>
            <person name="Ruiz O.N."/>
            <person name="Gunasekera T."/>
        </authorList>
    </citation>
    <scope>NUCLEOTIDE SEQUENCE [LARGE SCALE GENOMIC DNA]</scope>
    <source>
        <strain evidence="3">BAFB</strain>
    </source>
</reference>
<protein>
    <submittedName>
        <fullName evidence="3">Alkaline phosphatase</fullName>
    </submittedName>
</protein>
<evidence type="ECO:0000259" key="1">
    <source>
        <dbReference type="Pfam" id="PF09423"/>
    </source>
</evidence>
<dbReference type="Gene3D" id="2.60.40.380">
    <property type="entry name" value="Purple acid phosphatase-like, N-terminal"/>
    <property type="match status" value="1"/>
</dbReference>
<dbReference type="Gene3D" id="3.60.21.70">
    <property type="entry name" value="PhoD-like phosphatase"/>
    <property type="match status" value="1"/>
</dbReference>
<dbReference type="PROSITE" id="PS51318">
    <property type="entry name" value="TAT"/>
    <property type="match status" value="1"/>
</dbReference>
<feature type="domain" description="PhoD-like phosphatase metallophosphatase" evidence="1">
    <location>
        <begin position="152"/>
        <end position="521"/>
    </location>
</feature>
<dbReference type="Pfam" id="PF09423">
    <property type="entry name" value="PhoD"/>
    <property type="match status" value="1"/>
</dbReference>
<dbReference type="PANTHER" id="PTHR43606:SF2">
    <property type="entry name" value="ALKALINE PHOSPHATASE FAMILY PROTEIN (AFU_ORTHOLOGUE AFUA_5G03860)"/>
    <property type="match status" value="1"/>
</dbReference>
<dbReference type="CDD" id="cd07389">
    <property type="entry name" value="MPP_PhoD"/>
    <property type="match status" value="1"/>
</dbReference>
<dbReference type="InterPro" id="IPR032093">
    <property type="entry name" value="PhoD_N"/>
</dbReference>
<accession>A0A1J4MZP3</accession>